<keyword evidence="7" id="KW-0862">Zinc</keyword>
<evidence type="ECO:0000256" key="5">
    <source>
        <dbReference type="ARBA" id="ARBA00022729"/>
    </source>
</evidence>
<dbReference type="AlphaFoldDB" id="A0AAU9SWU5"/>
<evidence type="ECO:0000256" key="9">
    <source>
        <dbReference type="ARBA" id="ARBA00023157"/>
    </source>
</evidence>
<feature type="region of interest" description="Disordered" evidence="12">
    <location>
        <begin position="341"/>
        <end position="396"/>
    </location>
</feature>
<dbReference type="GO" id="GO:0005886">
    <property type="term" value="C:plasma membrane"/>
    <property type="evidence" value="ECO:0007669"/>
    <property type="project" value="UniProtKB-SubCell"/>
</dbReference>
<accession>A0AAU9SWU5</accession>
<name>A0AAU9SWU5_THLAR</name>
<keyword evidence="15" id="KW-1185">Reference proteome</keyword>
<dbReference type="Proteomes" id="UP000836841">
    <property type="component" value="Chromosome 6"/>
</dbReference>
<evidence type="ECO:0000256" key="10">
    <source>
        <dbReference type="ARBA" id="ARBA00023180"/>
    </source>
</evidence>
<evidence type="ECO:0000313" key="14">
    <source>
        <dbReference type="EMBL" id="CAH2073592.1"/>
    </source>
</evidence>
<organism evidence="14 15">
    <name type="scientific">Thlaspi arvense</name>
    <name type="common">Field penny-cress</name>
    <dbReference type="NCBI Taxonomy" id="13288"/>
    <lineage>
        <taxon>Eukaryota</taxon>
        <taxon>Viridiplantae</taxon>
        <taxon>Streptophyta</taxon>
        <taxon>Embryophyta</taxon>
        <taxon>Tracheophyta</taxon>
        <taxon>Spermatophyta</taxon>
        <taxon>Magnoliopsida</taxon>
        <taxon>eudicotyledons</taxon>
        <taxon>Gunneridae</taxon>
        <taxon>Pentapetalae</taxon>
        <taxon>rosids</taxon>
        <taxon>malvids</taxon>
        <taxon>Brassicales</taxon>
        <taxon>Brassicaceae</taxon>
        <taxon>Thlaspideae</taxon>
        <taxon>Thlaspi</taxon>
    </lineage>
</organism>
<reference evidence="14 15" key="1">
    <citation type="submission" date="2022-03" db="EMBL/GenBank/DDBJ databases">
        <authorList>
            <person name="Nunn A."/>
            <person name="Chopra R."/>
            <person name="Nunn A."/>
            <person name="Contreras Garrido A."/>
        </authorList>
    </citation>
    <scope>NUCLEOTIDE SEQUENCE [LARGE SCALE GENOMIC DNA]</scope>
</reference>
<evidence type="ECO:0000256" key="7">
    <source>
        <dbReference type="ARBA" id="ARBA00022833"/>
    </source>
</evidence>
<keyword evidence="4" id="KW-0479">Metal-binding</keyword>
<evidence type="ECO:0000256" key="6">
    <source>
        <dbReference type="ARBA" id="ARBA00022771"/>
    </source>
</evidence>
<gene>
    <name evidence="14" type="ORF">TAV2_LOCUS19922</name>
</gene>
<keyword evidence="10" id="KW-0325">Glycoprotein</keyword>
<dbReference type="GO" id="GO:0009506">
    <property type="term" value="C:plasmodesma"/>
    <property type="evidence" value="ECO:0007669"/>
    <property type="project" value="UniProtKB-ARBA"/>
</dbReference>
<evidence type="ECO:0000313" key="15">
    <source>
        <dbReference type="Proteomes" id="UP000836841"/>
    </source>
</evidence>
<evidence type="ECO:0000256" key="11">
    <source>
        <dbReference type="ARBA" id="ARBA00023288"/>
    </source>
</evidence>
<keyword evidence="8" id="KW-0472">Membrane</keyword>
<evidence type="ECO:0000256" key="8">
    <source>
        <dbReference type="ARBA" id="ARBA00023136"/>
    </source>
</evidence>
<evidence type="ECO:0000256" key="4">
    <source>
        <dbReference type="ARBA" id="ARBA00022723"/>
    </source>
</evidence>
<dbReference type="InterPro" id="IPR012946">
    <property type="entry name" value="X8"/>
</dbReference>
<evidence type="ECO:0000256" key="2">
    <source>
        <dbReference type="ARBA" id="ARBA00022475"/>
    </source>
</evidence>
<comment type="subcellular location">
    <subcellularLocation>
        <location evidence="1">Cell membrane</location>
        <topology evidence="1">Lipid-anchor</topology>
        <topology evidence="1">GPI-anchor</topology>
    </subcellularLocation>
</comment>
<dbReference type="PANTHER" id="PTHR31044:SF137">
    <property type="entry name" value="PLASMODESMATA CALLOSE-BINDING PROTEIN 2"/>
    <property type="match status" value="1"/>
</dbReference>
<feature type="compositionally biased region" description="Low complexity" evidence="12">
    <location>
        <begin position="131"/>
        <end position="149"/>
    </location>
</feature>
<dbReference type="EMBL" id="OU466862">
    <property type="protein sequence ID" value="CAH2073592.1"/>
    <property type="molecule type" value="Genomic_DNA"/>
</dbReference>
<proteinExistence type="predicted"/>
<feature type="region of interest" description="Disordered" evidence="12">
    <location>
        <begin position="131"/>
        <end position="165"/>
    </location>
</feature>
<keyword evidence="2" id="KW-1003">Cell membrane</keyword>
<dbReference type="SMART" id="SM00768">
    <property type="entry name" value="X8"/>
    <property type="match status" value="1"/>
</dbReference>
<feature type="domain" description="X8" evidence="13">
    <location>
        <begin position="45"/>
        <end position="129"/>
    </location>
</feature>
<keyword evidence="5" id="KW-0732">Signal</keyword>
<dbReference type="GO" id="GO:0008270">
    <property type="term" value="F:zinc ion binding"/>
    <property type="evidence" value="ECO:0007669"/>
    <property type="project" value="UniProtKB-KW"/>
</dbReference>
<keyword evidence="9" id="KW-1015">Disulfide bond</keyword>
<dbReference type="Gene3D" id="3.30.40.10">
    <property type="entry name" value="Zinc/RING finger domain, C3HC4 (zinc finger)"/>
    <property type="match status" value="1"/>
</dbReference>
<dbReference type="Gene3D" id="1.20.58.1040">
    <property type="match status" value="1"/>
</dbReference>
<evidence type="ECO:0000259" key="13">
    <source>
        <dbReference type="SMART" id="SM00768"/>
    </source>
</evidence>
<dbReference type="Pfam" id="PF07983">
    <property type="entry name" value="X8"/>
    <property type="match status" value="1"/>
</dbReference>
<dbReference type="InterPro" id="IPR013083">
    <property type="entry name" value="Znf_RING/FYVE/PHD"/>
</dbReference>
<feature type="compositionally biased region" description="Polar residues" evidence="12">
    <location>
        <begin position="150"/>
        <end position="165"/>
    </location>
</feature>
<evidence type="ECO:0000256" key="1">
    <source>
        <dbReference type="ARBA" id="ARBA00004609"/>
    </source>
</evidence>
<protein>
    <recommendedName>
        <fullName evidence="13">X8 domain-containing protein</fullName>
    </recommendedName>
</protein>
<dbReference type="SUPFAM" id="SSF57903">
    <property type="entry name" value="FYVE/PHD zinc finger"/>
    <property type="match status" value="1"/>
</dbReference>
<keyword evidence="6" id="KW-0863">Zinc-finger</keyword>
<evidence type="ECO:0000256" key="12">
    <source>
        <dbReference type="SAM" id="MobiDB-lite"/>
    </source>
</evidence>
<dbReference type="GO" id="GO:0098552">
    <property type="term" value="C:side of membrane"/>
    <property type="evidence" value="ECO:0007669"/>
    <property type="project" value="UniProtKB-KW"/>
</dbReference>
<keyword evidence="3" id="KW-0336">GPI-anchor</keyword>
<dbReference type="PANTHER" id="PTHR31044">
    <property type="entry name" value="BETA-1,3 GLUCANASE"/>
    <property type="match status" value="1"/>
</dbReference>
<keyword evidence="11" id="KW-0449">Lipoprotein</keyword>
<sequence length="396" mass="43496">MYMYLQVHTESYNNGKADSRRARKETRVTEQVVTFNLSIQYTSATWCVCKTGLSDSVLQKTLDYACGNGADCNPTHPKGSCFNPDNVRAHCNYAVNSFYQKKGQASESCNFTGTATPTTTDPSYSGCAFPSSASGSGGSSSTVTPGKSSPKGSNTITTFPGGNSPYTGTPTTGLLGGNVTDATGTGFNPDYSTESSGVTLRNSKTLFLCLRTINNVKPNRFDTNSISLFGEHKPLVRLECPLESMKNRDNNPSVRSSLLSIQIPRFENRDKSPAEPCHICGDIGVGNSIMTCYNCREVREHIYCAKIRLRSLPDMWLCQACRSSTRVLHISNKKKALSTDYMLSSSDDPSKKHKPPFLAFPSPKRKRRTPRFEVTEETNSRQGSQSSYPCVFRQIN</sequence>
<dbReference type="FunFam" id="1.20.58.1040:FF:000001">
    <property type="entry name" value="Glucan endo-1,3-beta-glucosidase 4"/>
    <property type="match status" value="1"/>
</dbReference>
<dbReference type="InterPro" id="IPR044788">
    <property type="entry name" value="X8_dom_prot"/>
</dbReference>
<dbReference type="InterPro" id="IPR011011">
    <property type="entry name" value="Znf_FYVE_PHD"/>
</dbReference>
<evidence type="ECO:0000256" key="3">
    <source>
        <dbReference type="ARBA" id="ARBA00022622"/>
    </source>
</evidence>